<protein>
    <submittedName>
        <fullName evidence="1">Uncharacterized protein</fullName>
    </submittedName>
</protein>
<evidence type="ECO:0000313" key="1">
    <source>
        <dbReference type="EMBL" id="KAJ1679148.1"/>
    </source>
</evidence>
<organism evidence="1 2">
    <name type="scientific">Spiromyces aspiralis</name>
    <dbReference type="NCBI Taxonomy" id="68401"/>
    <lineage>
        <taxon>Eukaryota</taxon>
        <taxon>Fungi</taxon>
        <taxon>Fungi incertae sedis</taxon>
        <taxon>Zoopagomycota</taxon>
        <taxon>Kickxellomycotina</taxon>
        <taxon>Kickxellomycetes</taxon>
        <taxon>Kickxellales</taxon>
        <taxon>Kickxellaceae</taxon>
        <taxon>Spiromyces</taxon>
    </lineage>
</organism>
<dbReference type="EMBL" id="JAMZIH010000567">
    <property type="protein sequence ID" value="KAJ1679148.1"/>
    <property type="molecule type" value="Genomic_DNA"/>
</dbReference>
<comment type="caution">
    <text evidence="1">The sequence shown here is derived from an EMBL/GenBank/DDBJ whole genome shotgun (WGS) entry which is preliminary data.</text>
</comment>
<proteinExistence type="predicted"/>
<evidence type="ECO:0000313" key="2">
    <source>
        <dbReference type="Proteomes" id="UP001145114"/>
    </source>
</evidence>
<accession>A0ACC1HVM8</accession>
<dbReference type="Proteomes" id="UP001145114">
    <property type="component" value="Unassembled WGS sequence"/>
</dbReference>
<reference evidence="1" key="1">
    <citation type="submission" date="2022-06" db="EMBL/GenBank/DDBJ databases">
        <title>Phylogenomic reconstructions and comparative analyses of Kickxellomycotina fungi.</title>
        <authorList>
            <person name="Reynolds N.K."/>
            <person name="Stajich J.E."/>
            <person name="Barry K."/>
            <person name="Grigoriev I.V."/>
            <person name="Crous P."/>
            <person name="Smith M.E."/>
        </authorList>
    </citation>
    <scope>NUCLEOTIDE SEQUENCE</scope>
    <source>
        <strain evidence="1">RSA 2271</strain>
    </source>
</reference>
<sequence length="142" mass="15961">MHHHCHRVRIPGTYSNPSSSSLIVTIIFLAVTMLTIRPSLAVQLPPGAKSILQLAQNNTHHKLDDQAILAPLLDYAEAISCTDSADHLRWSTRDDNLIALNNLMDCTFANLASSQKGGEFDDARDWALIYTWLYLTWYDISH</sequence>
<name>A0ACC1HVM8_9FUNG</name>
<keyword evidence="2" id="KW-1185">Reference proteome</keyword>
<gene>
    <name evidence="1" type="ORF">EV182_002633</name>
</gene>